<proteinExistence type="predicted"/>
<protein>
    <submittedName>
        <fullName evidence="4">Phage protein</fullName>
    </submittedName>
</protein>
<feature type="chain" id="PRO_5044552614" evidence="1">
    <location>
        <begin position="21"/>
        <end position="63"/>
    </location>
</feature>
<dbReference type="Proteomes" id="UP000267606">
    <property type="component" value="Unassembled WGS sequence"/>
</dbReference>
<name>A0A183HPZ8_9BILA</name>
<evidence type="ECO:0000313" key="2">
    <source>
        <dbReference type="EMBL" id="VDO61465.1"/>
    </source>
</evidence>
<organism evidence="4">
    <name type="scientific">Onchocerca flexuosa</name>
    <dbReference type="NCBI Taxonomy" id="387005"/>
    <lineage>
        <taxon>Eukaryota</taxon>
        <taxon>Metazoa</taxon>
        <taxon>Ecdysozoa</taxon>
        <taxon>Nematoda</taxon>
        <taxon>Chromadorea</taxon>
        <taxon>Rhabditida</taxon>
        <taxon>Spirurina</taxon>
        <taxon>Spiruromorpha</taxon>
        <taxon>Filarioidea</taxon>
        <taxon>Onchocercidae</taxon>
        <taxon>Onchocerca</taxon>
    </lineage>
</organism>
<sequence length="63" mass="7567">MLITTFALCGFACMLSSVLRDDYYRRQQMREREEELRILEGRLREAGIVRKILINLIINDKYE</sequence>
<dbReference type="STRING" id="387005.A0A183HPZ8"/>
<evidence type="ECO:0000313" key="3">
    <source>
        <dbReference type="Proteomes" id="UP000267606"/>
    </source>
</evidence>
<keyword evidence="3" id="KW-1185">Reference proteome</keyword>
<dbReference type="EMBL" id="UZAJ01011848">
    <property type="protein sequence ID" value="VDO61465.1"/>
    <property type="molecule type" value="Genomic_DNA"/>
</dbReference>
<accession>A0A183HPZ8</accession>
<evidence type="ECO:0000313" key="4">
    <source>
        <dbReference type="WBParaSite" id="OFLC_0000955901-mRNA-1"/>
    </source>
</evidence>
<keyword evidence="1" id="KW-0732">Signal</keyword>
<feature type="signal peptide" evidence="1">
    <location>
        <begin position="1"/>
        <end position="20"/>
    </location>
</feature>
<dbReference type="AlphaFoldDB" id="A0A183HPZ8"/>
<gene>
    <name evidence="2" type="ORF">OFLC_LOCUS9560</name>
</gene>
<dbReference type="WBParaSite" id="OFLC_0000955901-mRNA-1">
    <property type="protein sequence ID" value="OFLC_0000955901-mRNA-1"/>
    <property type="gene ID" value="OFLC_0000955901"/>
</dbReference>
<reference evidence="4" key="1">
    <citation type="submission" date="2016-06" db="UniProtKB">
        <authorList>
            <consortium name="WormBaseParasite"/>
        </authorList>
    </citation>
    <scope>IDENTIFICATION</scope>
</reference>
<reference evidence="2 3" key="2">
    <citation type="submission" date="2018-11" db="EMBL/GenBank/DDBJ databases">
        <authorList>
            <consortium name="Pathogen Informatics"/>
        </authorList>
    </citation>
    <scope>NUCLEOTIDE SEQUENCE [LARGE SCALE GENOMIC DNA]</scope>
</reference>
<evidence type="ECO:0000256" key="1">
    <source>
        <dbReference type="SAM" id="SignalP"/>
    </source>
</evidence>